<dbReference type="EMBL" id="LGRX02028734">
    <property type="protein sequence ID" value="KAK3247702.1"/>
    <property type="molecule type" value="Genomic_DNA"/>
</dbReference>
<sequence>MEQKSDHSPGGLSQKLLWILVCISLLFLGIGVKRIRDAGLRKKIFEYLLDENSDHVKGDTDSPSLAVQCCVCDTTISLGATPYSVSNINTHCETSKHREAVGAANESRAELNLQLIPAYQVITSLTATQGINNVFTSMGSGPKFKRIKEWKASEETSSGTVCTESYGATENTTSSEAACDTDPSGFEENTDIPCSGLISKQYLSLARACSNVIRDSKGSDQLYSPYCAKGLFYSQPFLALNVMMVGCRTSHHSGSRMVAPTFLLGASWLVFSFAASEPGDGKLFGSLEAEAWYNALEQSACPSEAFAKSPFEPFTSSEKEVSICDDLKTQAEVFEPKTSTAQAILVFVHGDNEWKEKYRNTVIDMISERPWIAILYDQRGQGQASGVKHHYDNLDDGACDLDKVLQSQIQEPWKGLPLFAAGQSTGGSIIARYLQLYSDRLTAAVLFSPLISQNYQYLPLKSTRDPCNIFSSEQGNATTQRAFPFEAPLPYLQQNLTGSQEEYEKNNLDQIYASCQDYGPPTQSWVLAICGNADKLFETPETMLAPWKLVVGTGDSVADVHVSESLCMLAPSCNGSHIINTKYHQLLADKAVVRSEAQQAATDFLDYFIPECDTVTGGADSYCRKPGWSDPWHGSQSAGCGDDASYILSLMGTEYNCGCGDDASYILSLMGTEYNCGCGDDASYILSLLSTEYNCSAAKARLGELEITECSLAAEGAAAAGIGDQFTPEMETEFVAKCQESCGACVSNPPSPPAVPSGGTPNFSPAPCMDQDLTGTGTDETWRAYCGRPLGQPLLFMMLPQEICEVKTIGTFQKYQGDILEYRVKDGFGELNAILSSNELTLKIYDTLVDTEDAGVDASWLGLPLAHISNVVYTGGIDHLPDTCSGHGACVPNALKDDLICGCDVGYTGDNCELEAVYLTKHVGDSSEADLENLREFVKIANDESATNGVYEVVAEIDAGTYTGEDNIGLDLYPVHSELRVSLRGAPPTGSGRRSRRHLLQSFSEFVWDPDAELAKLPLHPLVNWDLPLPDPMHTAARLQYDDSVYPTESADWHPLPETIFDCNFSVERPFIAARGMAFFQMQDIKVQRCFAESGSGVLLISVEHVMLNRMIFQKNVATFRGAGIDTDRCKTVTITNTLVLDNHVIDGPYPGNLETTKARAILKNSAGLRIRGGTVDFFNLLAEGNTCVHEDAGIGLYNLDLNNKLRHVEARHNIAGMGCAGIHVFKTETIAMEDITVRDNVAKMDGGGMCVTYHSPAGSFNPYEMHRVVVTGNVAGGSGAGMHIVAVLMSTNENQNLIRGEAVQFVDGWVGNNRAMSNGGGVAGLFSSFRMVNTVVSNNQARSGGGISMSSGYLWLTDVTVKGNIGGSGSGGGVETISNNILMATSSTFENNSAHGHGGGIYAQDTRVQLKEVAAKRNSAIDGGGLQISGQSHMELAHLLLESNTATLRGGGAFLQSTSTINTTKVKVARNYANSGGGFLLSPNPREESTVSDVHFQENVALSNGGGLEIIGEEAQNLNLNLLRLQHNVAGSGGGGLFLNSDVQCSYCFFMRNTALYGDSEGGPTAQLHLSEQEFNMASGDYFPSWIAVGTDVLNLTNTDMYEKLSIGCVSCADPRTAVQIGNTRFNAGVARFEAMAMIGKPNSTNIMELIVVNSYGTTVSAFFTVTLRACYPGELLSDDGLSCYVCTGLLVDEECVVCGPGQVGDHQANACRTCPAGTYIDGSKNECTPCAVGWSQPLEGQTRCIQCHKGSMSSKEGAMSCTTCPAGTYQDEVGSTACRPCPEGTFADHKGSIQCKTCRTGTYANTTGMVECYACPANTMNFQDANWIGGELEDFVPNKRENCIAKPGYYGAVGEPAVICPSGAVCCTCIEPTSLEAGLDRLHLIEDREYDQYCERCISGTVPVPYPLNGYARSEETGGEMNMIKCPRPESCRGALAIYVEEEVLLTTQLGDSTRSADAKLRTEPYTSGHCAEGYTGRLCKRCSTGYYDLGGDCFKCPENKELFTLGAVVLVVTAWVLLGVYMAGTYASLNLLLLFFQIGSMLQGFSMGWPASMETWITGVSIVNFDVDFISPQCVIRQYTYEWSFYLQLSLPVCILVISLAKYGVRHWWVTFILTVDDFEKKAMLISSYNSMLATVLSFQEIVYHSLCIKCFQPWMCDSMGSHLSYLVIAPDIECWKDRHLVMLAASSIGIVVYVFGTPVLFVTILHYGSSKNLLQQPEFRQRYGFLYVNFEMEWIYWELVMLLRRSLCAALLVLIAREPILQSLLAVIVLLVNLAAHYFARPFIRTELDLMEGTMLISLSYTALSGVAFYHDLSIVGGVDIWAILFFVMIGAQTCFALSVCCKEILTELRRDTALERLVSKIDEVVEMYDLRFVMYLQALKCHGTSSSDCNSQAYGDPGEVWINFNQLSSILSPLPDTIANECKDQNACRIFQQALALQRASVNTVVPLHQSGIFKSEADEGVLLTDTPGCHIQESVACTFLIQCIVAQYIDNLMAGGIRLLWKLFPYLDEDGNGSLSLSEVRPVWERKMPEGLSLQDQQFLFQIYFNNEVTCKEIVHRLHGLYDGTAGIVHMLMNSPEDSASKIVEILDRISKLLLEMSLPTIAEGDTNGSLMKKLPSRISDIISSIKPSSKVMALASNEATLHSAFILNQTDLLEQEIHEGRRNAIKNLFKGMKLMALQAWSKDVTNEDKLTMVYELGQHLQSLQTGSMGQEHQIQLHSTTAVSQFYNRLFRDFPYLMDWILEMSPDECAAADAVFDSMWRCMCPVSASALLWE</sequence>
<evidence type="ECO:0000313" key="12">
    <source>
        <dbReference type="Proteomes" id="UP001190700"/>
    </source>
</evidence>
<name>A0AAE0F1A5_9CHLO</name>
<feature type="transmembrane region" description="Helical" evidence="9">
    <location>
        <begin position="2005"/>
        <end position="2027"/>
    </location>
</feature>
<feature type="transmembrane region" description="Helical" evidence="9">
    <location>
        <begin position="16"/>
        <end position="35"/>
    </location>
</feature>
<feature type="disulfide bond" evidence="8">
    <location>
        <begin position="903"/>
        <end position="912"/>
    </location>
</feature>
<dbReference type="SMART" id="SM01411">
    <property type="entry name" value="Ephrin_rec_like"/>
    <property type="match status" value="3"/>
</dbReference>
<dbReference type="PANTHER" id="PTHR11319:SF35">
    <property type="entry name" value="OUTER MEMBRANE PROTEIN PMPC-RELATED"/>
    <property type="match status" value="1"/>
</dbReference>
<dbReference type="Gene3D" id="2.10.50.10">
    <property type="entry name" value="Tumor Necrosis Factor Receptor, subunit A, domain 2"/>
    <property type="match status" value="3"/>
</dbReference>
<evidence type="ECO:0000256" key="2">
    <source>
        <dbReference type="ARBA" id="ARBA00004442"/>
    </source>
</evidence>
<feature type="transmembrane region" description="Helical" evidence="9">
    <location>
        <begin position="2294"/>
        <end position="2314"/>
    </location>
</feature>
<keyword evidence="12" id="KW-1185">Reference proteome</keyword>
<dbReference type="PROSITE" id="PS01186">
    <property type="entry name" value="EGF_2"/>
    <property type="match status" value="1"/>
</dbReference>
<dbReference type="PROSITE" id="PS00018">
    <property type="entry name" value="EF_HAND_1"/>
    <property type="match status" value="1"/>
</dbReference>
<organism evidence="11 12">
    <name type="scientific">Cymbomonas tetramitiformis</name>
    <dbReference type="NCBI Taxonomy" id="36881"/>
    <lineage>
        <taxon>Eukaryota</taxon>
        <taxon>Viridiplantae</taxon>
        <taxon>Chlorophyta</taxon>
        <taxon>Pyramimonadophyceae</taxon>
        <taxon>Pyramimonadales</taxon>
        <taxon>Pyramimonadaceae</taxon>
        <taxon>Cymbomonas</taxon>
    </lineage>
</organism>
<feature type="transmembrane region" description="Helical" evidence="9">
    <location>
        <begin position="2267"/>
        <end position="2288"/>
    </location>
</feature>
<dbReference type="SUPFAM" id="SSF57196">
    <property type="entry name" value="EGF/Laminin"/>
    <property type="match status" value="1"/>
</dbReference>
<feature type="transmembrane region" description="Helical" evidence="9">
    <location>
        <begin position="257"/>
        <end position="275"/>
    </location>
</feature>
<keyword evidence="7" id="KW-0998">Cell outer membrane</keyword>
<dbReference type="PROSITE" id="PS00022">
    <property type="entry name" value="EGF_1"/>
    <property type="match status" value="1"/>
</dbReference>
<feature type="transmembrane region" description="Helical" evidence="9">
    <location>
        <begin position="2238"/>
        <end position="2260"/>
    </location>
</feature>
<dbReference type="InterPro" id="IPR011641">
    <property type="entry name" value="Tyr-kin_ephrin_A/B_rcpt-like"/>
</dbReference>
<evidence type="ECO:0000256" key="3">
    <source>
        <dbReference type="ARBA" id="ARBA00004613"/>
    </source>
</evidence>
<feature type="domain" description="EGF-like" evidence="10">
    <location>
        <begin position="875"/>
        <end position="913"/>
    </location>
</feature>
<feature type="transmembrane region" description="Helical" evidence="9">
    <location>
        <begin position="2184"/>
        <end position="2211"/>
    </location>
</feature>
<keyword evidence="4" id="KW-0964">Secreted</keyword>
<evidence type="ECO:0000256" key="9">
    <source>
        <dbReference type="SAM" id="Phobius"/>
    </source>
</evidence>
<dbReference type="PROSITE" id="PS50026">
    <property type="entry name" value="EGF_3"/>
    <property type="match status" value="1"/>
</dbReference>
<dbReference type="SUPFAM" id="SSF51126">
    <property type="entry name" value="Pectin lyase-like"/>
    <property type="match status" value="3"/>
</dbReference>
<evidence type="ECO:0000256" key="4">
    <source>
        <dbReference type="ARBA" id="ARBA00022525"/>
    </source>
</evidence>
<gene>
    <name evidence="11" type="ORF">CYMTET_42811</name>
</gene>
<evidence type="ECO:0000256" key="7">
    <source>
        <dbReference type="ARBA" id="ARBA00023237"/>
    </source>
</evidence>
<dbReference type="InterPro" id="IPR011050">
    <property type="entry name" value="Pectin_lyase_fold/virulence"/>
</dbReference>
<comment type="caution">
    <text evidence="11">The sequence shown here is derived from an EMBL/GenBank/DDBJ whole genome shotgun (WGS) entry which is preliminary data.</text>
</comment>
<feature type="transmembrane region" description="Helical" evidence="9">
    <location>
        <begin position="2326"/>
        <end position="2344"/>
    </location>
</feature>
<keyword evidence="9" id="KW-0812">Transmembrane</keyword>
<comment type="caution">
    <text evidence="8">Lacks conserved residue(s) required for the propagation of feature annotation.</text>
</comment>
<keyword evidence="8" id="KW-0245">EGF-like domain</keyword>
<evidence type="ECO:0000256" key="8">
    <source>
        <dbReference type="PROSITE-ProRule" id="PRU00076"/>
    </source>
</evidence>
<dbReference type="Proteomes" id="UP001190700">
    <property type="component" value="Unassembled WGS sequence"/>
</dbReference>
<dbReference type="SUPFAM" id="SSF53474">
    <property type="entry name" value="alpha/beta-Hydrolases"/>
    <property type="match status" value="1"/>
</dbReference>
<dbReference type="SMART" id="SM00710">
    <property type="entry name" value="PbH1"/>
    <property type="match status" value="7"/>
</dbReference>
<protein>
    <recommendedName>
        <fullName evidence="10">EGF-like domain-containing protein</fullName>
    </recommendedName>
</protein>
<reference evidence="11 12" key="1">
    <citation type="journal article" date="2015" name="Genome Biol. Evol.">
        <title>Comparative Genomics of a Bacterivorous Green Alga Reveals Evolutionary Causalities and Consequences of Phago-Mixotrophic Mode of Nutrition.</title>
        <authorList>
            <person name="Burns J.A."/>
            <person name="Paasch A."/>
            <person name="Narechania A."/>
            <person name="Kim E."/>
        </authorList>
    </citation>
    <scope>NUCLEOTIDE SEQUENCE [LARGE SCALE GENOMIC DNA]</scope>
    <source>
        <strain evidence="11 12">PLY_AMNH</strain>
    </source>
</reference>
<keyword evidence="5" id="KW-0732">Signal</keyword>
<evidence type="ECO:0000256" key="1">
    <source>
        <dbReference type="ARBA" id="ARBA00004196"/>
    </source>
</evidence>
<evidence type="ECO:0000259" key="10">
    <source>
        <dbReference type="PROSITE" id="PS50026"/>
    </source>
</evidence>
<evidence type="ECO:0000256" key="5">
    <source>
        <dbReference type="ARBA" id="ARBA00022729"/>
    </source>
</evidence>
<feature type="transmembrane region" description="Helical" evidence="9">
    <location>
        <begin position="2088"/>
        <end position="2108"/>
    </location>
</feature>
<dbReference type="SUPFAM" id="SSF57184">
    <property type="entry name" value="Growth factor receptor domain"/>
    <property type="match status" value="1"/>
</dbReference>
<proteinExistence type="predicted"/>
<dbReference type="InterPro" id="IPR003368">
    <property type="entry name" value="POMP_repeat"/>
</dbReference>
<keyword evidence="6 9" id="KW-0472">Membrane</keyword>
<dbReference type="Pfam" id="PF07699">
    <property type="entry name" value="Ephrin_rec_like"/>
    <property type="match status" value="1"/>
</dbReference>
<dbReference type="PANTHER" id="PTHR11319">
    <property type="entry name" value="G PROTEIN-COUPLED RECEPTOR-RELATED"/>
    <property type="match status" value="1"/>
</dbReference>
<comment type="subcellular location">
    <subcellularLocation>
        <location evidence="1">Cell envelope</location>
    </subcellularLocation>
    <subcellularLocation>
        <location evidence="2">Cell outer membrane</location>
    </subcellularLocation>
    <subcellularLocation>
        <location evidence="3">Secreted</location>
    </subcellularLocation>
</comment>
<evidence type="ECO:0000256" key="6">
    <source>
        <dbReference type="ARBA" id="ARBA00023136"/>
    </source>
</evidence>
<dbReference type="InterPro" id="IPR018247">
    <property type="entry name" value="EF_Hand_1_Ca_BS"/>
</dbReference>
<feature type="disulfide bond" evidence="8">
    <location>
        <begin position="884"/>
        <end position="901"/>
    </location>
</feature>
<dbReference type="InterPro" id="IPR022742">
    <property type="entry name" value="Hydrolase_4"/>
</dbReference>
<accession>A0AAE0F1A5</accession>
<evidence type="ECO:0000313" key="11">
    <source>
        <dbReference type="EMBL" id="KAK3247702.1"/>
    </source>
</evidence>
<dbReference type="InterPro" id="IPR029058">
    <property type="entry name" value="AB_hydrolase_fold"/>
</dbReference>
<dbReference type="Gene3D" id="3.40.50.1820">
    <property type="entry name" value="alpha/beta hydrolase"/>
    <property type="match status" value="1"/>
</dbReference>
<keyword evidence="9" id="KW-1133">Transmembrane helix</keyword>
<dbReference type="Pfam" id="PF12146">
    <property type="entry name" value="Hydrolase_4"/>
    <property type="match status" value="1"/>
</dbReference>
<dbReference type="GO" id="GO:0005576">
    <property type="term" value="C:extracellular region"/>
    <property type="evidence" value="ECO:0007669"/>
    <property type="project" value="UniProtKB-SubCell"/>
</dbReference>
<feature type="transmembrane region" description="Helical" evidence="9">
    <location>
        <begin position="2034"/>
        <end position="2054"/>
    </location>
</feature>
<dbReference type="InterPro" id="IPR009030">
    <property type="entry name" value="Growth_fac_rcpt_cys_sf"/>
</dbReference>
<dbReference type="NCBIfam" id="TIGR01376">
    <property type="entry name" value="POMP_repeat"/>
    <property type="match status" value="1"/>
</dbReference>
<dbReference type="InterPro" id="IPR000742">
    <property type="entry name" value="EGF"/>
</dbReference>
<dbReference type="InterPro" id="IPR006626">
    <property type="entry name" value="PbH1"/>
</dbReference>
<keyword evidence="8" id="KW-1015">Disulfide bond</keyword>